<evidence type="ECO:0000256" key="3">
    <source>
        <dbReference type="ARBA" id="ARBA00022723"/>
    </source>
</evidence>
<dbReference type="PANTHER" id="PTHR42914:SF1">
    <property type="entry name" value="7-CYANO-7-DEAZAGUANINE SYNTHASE"/>
    <property type="match status" value="1"/>
</dbReference>
<organism evidence="10">
    <name type="scientific">uncultured Caudovirales phage</name>
    <dbReference type="NCBI Taxonomy" id="2100421"/>
    <lineage>
        <taxon>Viruses</taxon>
        <taxon>Duplodnaviria</taxon>
        <taxon>Heunggongvirae</taxon>
        <taxon>Uroviricota</taxon>
        <taxon>Caudoviricetes</taxon>
        <taxon>Peduoviridae</taxon>
        <taxon>Maltschvirus</taxon>
        <taxon>Maltschvirus maltsch</taxon>
    </lineage>
</organism>
<dbReference type="PANTHER" id="PTHR42914">
    <property type="entry name" value="7-CYANO-7-DEAZAGUANINE SYNTHASE"/>
    <property type="match status" value="1"/>
</dbReference>
<evidence type="ECO:0000256" key="2">
    <source>
        <dbReference type="ARBA" id="ARBA00022598"/>
    </source>
</evidence>
<evidence type="ECO:0000256" key="5">
    <source>
        <dbReference type="ARBA" id="ARBA00022833"/>
    </source>
</evidence>
<dbReference type="Pfam" id="PF06508">
    <property type="entry name" value="QueC"/>
    <property type="match status" value="1"/>
</dbReference>
<dbReference type="EC" id="6.3.4.20" evidence="8"/>
<keyword evidence="6" id="KW-0067">ATP-binding</keyword>
<sequence length="229" mass="25398">MKALAIVSGGMDSTVLTYDLVNKGYDVHLMSFNYGQRHKKELDYAKVTGDKLDLNHTIVDITHLTGLISKSTLTSDAPVPDGHYAEENMRKTVVPNRNSIMLNIAAGYAVTMGANVLATAVHSGDHYIYPDCRPQFIDALQNLLLIANEGFIDEGFKVFAPYVQIPKDGICTIGYQLDVPWLDTWSCYKGGDIHCGSCGTCFERREAFELAGVEDPTEYLARPHYDDPR</sequence>
<comment type="catalytic activity">
    <reaction evidence="9">
        <text>7-carboxy-7-carbaguanine + NH4(+) + 2 ATP = 7-cyano-7-carbaguanine + 2 AMP + 2 diphosphate + 2 H(+)</text>
        <dbReference type="Rhea" id="RHEA:27982"/>
        <dbReference type="ChEBI" id="CHEBI:15378"/>
        <dbReference type="ChEBI" id="CHEBI:28938"/>
        <dbReference type="ChEBI" id="CHEBI:30616"/>
        <dbReference type="ChEBI" id="CHEBI:33019"/>
        <dbReference type="ChEBI" id="CHEBI:45075"/>
        <dbReference type="ChEBI" id="CHEBI:61036"/>
        <dbReference type="ChEBI" id="CHEBI:456215"/>
        <dbReference type="EC" id="6.3.4.20"/>
    </reaction>
</comment>
<protein>
    <recommendedName>
        <fullName evidence="8">7-cyano-7-deazaguanine synthase</fullName>
        <ecNumber evidence="8">6.3.4.20</ecNumber>
    </recommendedName>
</protein>
<keyword evidence="5" id="KW-0862">Zinc</keyword>
<evidence type="ECO:0000313" key="10">
    <source>
        <dbReference type="EMBL" id="CAB4156500.1"/>
    </source>
</evidence>
<gene>
    <name evidence="10" type="ORF">UFOVP665_71</name>
</gene>
<dbReference type="Gene3D" id="3.40.50.620">
    <property type="entry name" value="HUPs"/>
    <property type="match status" value="1"/>
</dbReference>
<reference evidence="10" key="1">
    <citation type="submission" date="2020-04" db="EMBL/GenBank/DDBJ databases">
        <authorList>
            <person name="Chiriac C."/>
            <person name="Salcher M."/>
            <person name="Ghai R."/>
            <person name="Kavagutti S V."/>
        </authorList>
    </citation>
    <scope>NUCLEOTIDE SEQUENCE</scope>
</reference>
<dbReference type="NCBIfam" id="TIGR00364">
    <property type="entry name" value="7-cyano-7-deazaguanine synthase QueC"/>
    <property type="match status" value="1"/>
</dbReference>
<dbReference type="PIRSF" id="PIRSF006293">
    <property type="entry name" value="ExsB"/>
    <property type="match status" value="1"/>
</dbReference>
<evidence type="ECO:0000256" key="7">
    <source>
        <dbReference type="ARBA" id="ARBA00037993"/>
    </source>
</evidence>
<evidence type="ECO:0000256" key="1">
    <source>
        <dbReference type="ARBA" id="ARBA00005061"/>
    </source>
</evidence>
<keyword evidence="3" id="KW-0479">Metal-binding</keyword>
<evidence type="ECO:0000256" key="6">
    <source>
        <dbReference type="ARBA" id="ARBA00022840"/>
    </source>
</evidence>
<keyword evidence="2" id="KW-0436">Ligase</keyword>
<dbReference type="InterPro" id="IPR018317">
    <property type="entry name" value="QueC"/>
</dbReference>
<dbReference type="EMBL" id="LR796640">
    <property type="protein sequence ID" value="CAB4156500.1"/>
    <property type="molecule type" value="Genomic_DNA"/>
</dbReference>
<dbReference type="GO" id="GO:0016874">
    <property type="term" value="F:ligase activity"/>
    <property type="evidence" value="ECO:0007669"/>
    <property type="project" value="UniProtKB-KW"/>
</dbReference>
<dbReference type="SUPFAM" id="SSF52402">
    <property type="entry name" value="Adenine nucleotide alpha hydrolases-like"/>
    <property type="match status" value="1"/>
</dbReference>
<evidence type="ECO:0000256" key="4">
    <source>
        <dbReference type="ARBA" id="ARBA00022741"/>
    </source>
</evidence>
<proteinExistence type="inferred from homology"/>
<comment type="similarity">
    <text evidence="7">Belongs to the QueC family.</text>
</comment>
<dbReference type="GO" id="GO:0046872">
    <property type="term" value="F:metal ion binding"/>
    <property type="evidence" value="ECO:0007669"/>
    <property type="project" value="UniProtKB-KW"/>
</dbReference>
<comment type="pathway">
    <text evidence="1">Purine metabolism; 7-cyano-7-deazaguanine biosynthesis.</text>
</comment>
<keyword evidence="4" id="KW-0547">Nucleotide-binding</keyword>
<dbReference type="InterPro" id="IPR014729">
    <property type="entry name" value="Rossmann-like_a/b/a_fold"/>
</dbReference>
<accession>A0A6J5N9Z2</accession>
<dbReference type="HAMAP" id="MF_01633">
    <property type="entry name" value="QueC"/>
    <property type="match status" value="1"/>
</dbReference>
<evidence type="ECO:0000256" key="8">
    <source>
        <dbReference type="ARBA" id="ARBA00039149"/>
    </source>
</evidence>
<dbReference type="GO" id="GO:0005524">
    <property type="term" value="F:ATP binding"/>
    <property type="evidence" value="ECO:0007669"/>
    <property type="project" value="UniProtKB-KW"/>
</dbReference>
<evidence type="ECO:0000256" key="9">
    <source>
        <dbReference type="ARBA" id="ARBA00047890"/>
    </source>
</evidence>
<name>A0A6J5N9Z2_9CAUD</name>
<dbReference type="CDD" id="cd01995">
    <property type="entry name" value="QueC-like"/>
    <property type="match status" value="1"/>
</dbReference>